<dbReference type="AlphaFoldDB" id="J9FIC3"/>
<accession>J9FIC3</accession>
<organism evidence="1">
    <name type="scientific">gut metagenome</name>
    <dbReference type="NCBI Taxonomy" id="749906"/>
    <lineage>
        <taxon>unclassified sequences</taxon>
        <taxon>metagenomes</taxon>
        <taxon>organismal metagenomes</taxon>
    </lineage>
</organism>
<sequence length="91" mass="10566">MYLRALILFELCHISKPFLIWLFRIELAIHQVFSYILKVLCPTYEAAVIVLHSRSYIFLPSRCASFLVIDINTIGMTQTVIQSPVAFIRTF</sequence>
<evidence type="ECO:0000313" key="1">
    <source>
        <dbReference type="EMBL" id="EJW94631.1"/>
    </source>
</evidence>
<gene>
    <name evidence="1" type="ORF">EVA_17260</name>
</gene>
<comment type="caution">
    <text evidence="1">The sequence shown here is derived from an EMBL/GenBank/DDBJ whole genome shotgun (WGS) entry which is preliminary data.</text>
</comment>
<protein>
    <submittedName>
        <fullName evidence="1">Uncharacterized protein</fullName>
    </submittedName>
</protein>
<dbReference type="EMBL" id="AMCI01006261">
    <property type="protein sequence ID" value="EJW94631.1"/>
    <property type="molecule type" value="Genomic_DNA"/>
</dbReference>
<proteinExistence type="predicted"/>
<name>J9FIC3_9ZZZZ</name>
<reference evidence="1" key="1">
    <citation type="journal article" date="2012" name="PLoS ONE">
        <title>Gene sets for utilization of primary and secondary nutrition supplies in the distal gut of endangered iberian lynx.</title>
        <authorList>
            <person name="Alcaide M."/>
            <person name="Messina E."/>
            <person name="Richter M."/>
            <person name="Bargiela R."/>
            <person name="Peplies J."/>
            <person name="Huws S.A."/>
            <person name="Newbold C.J."/>
            <person name="Golyshin P.N."/>
            <person name="Simon M.A."/>
            <person name="Lopez G."/>
            <person name="Yakimov M.M."/>
            <person name="Ferrer M."/>
        </authorList>
    </citation>
    <scope>NUCLEOTIDE SEQUENCE</scope>
</reference>